<feature type="domain" description="Acyl-CoA dehydrogenase/oxidase C-terminal" evidence="7">
    <location>
        <begin position="232"/>
        <end position="389"/>
    </location>
</feature>
<evidence type="ECO:0000256" key="5">
    <source>
        <dbReference type="ARBA" id="ARBA00023002"/>
    </source>
</evidence>
<dbReference type="GO" id="GO:0050660">
    <property type="term" value="F:flavin adenine dinucleotide binding"/>
    <property type="evidence" value="ECO:0007669"/>
    <property type="project" value="InterPro"/>
</dbReference>
<accession>A0A6I6MX30</accession>
<evidence type="ECO:0000256" key="4">
    <source>
        <dbReference type="ARBA" id="ARBA00022827"/>
    </source>
</evidence>
<dbReference type="PANTHER" id="PTHR43292:SF3">
    <property type="entry name" value="ACYL-COA DEHYDROGENASE FADE29"/>
    <property type="match status" value="1"/>
</dbReference>
<dbReference type="Pfam" id="PF02770">
    <property type="entry name" value="Acyl-CoA_dh_M"/>
    <property type="match status" value="1"/>
</dbReference>
<feature type="domain" description="Acyl-CoA oxidase/dehydrogenase middle" evidence="8">
    <location>
        <begin position="125"/>
        <end position="214"/>
    </location>
</feature>
<keyword evidence="5 6" id="KW-0560">Oxidoreductase</keyword>
<gene>
    <name evidence="10" type="primary">acdA_11</name>
    <name evidence="10" type="ORF">DSM104635_03040</name>
</gene>
<dbReference type="InterPro" id="IPR009100">
    <property type="entry name" value="AcylCoA_DH/oxidase_NM_dom_sf"/>
</dbReference>
<dbReference type="InterPro" id="IPR036250">
    <property type="entry name" value="AcylCo_DH-like_C"/>
</dbReference>
<dbReference type="GO" id="GO:0005886">
    <property type="term" value="C:plasma membrane"/>
    <property type="evidence" value="ECO:0007669"/>
    <property type="project" value="TreeGrafter"/>
</dbReference>
<evidence type="ECO:0000313" key="11">
    <source>
        <dbReference type="Proteomes" id="UP000431269"/>
    </source>
</evidence>
<dbReference type="Proteomes" id="UP000431269">
    <property type="component" value="Chromosome"/>
</dbReference>
<evidence type="ECO:0000259" key="9">
    <source>
        <dbReference type="Pfam" id="PF02771"/>
    </source>
</evidence>
<dbReference type="RefSeq" id="WP_158766989.1">
    <property type="nucleotide sequence ID" value="NZ_CP047045.1"/>
</dbReference>
<dbReference type="InterPro" id="IPR006091">
    <property type="entry name" value="Acyl-CoA_Oxase/DH_mid-dom"/>
</dbReference>
<evidence type="ECO:0000256" key="3">
    <source>
        <dbReference type="ARBA" id="ARBA00022630"/>
    </source>
</evidence>
<evidence type="ECO:0000256" key="2">
    <source>
        <dbReference type="ARBA" id="ARBA00009347"/>
    </source>
</evidence>
<dbReference type="Pfam" id="PF02771">
    <property type="entry name" value="Acyl-CoA_dh_N"/>
    <property type="match status" value="1"/>
</dbReference>
<keyword evidence="3 6" id="KW-0285">Flavoprotein</keyword>
<protein>
    <submittedName>
        <fullName evidence="10">Acyl-CoA dehydrogenase</fullName>
        <ecNumber evidence="10">1.3.99.-</ecNumber>
    </submittedName>
</protein>
<reference evidence="11" key="1">
    <citation type="submission" date="2019-12" db="EMBL/GenBank/DDBJ databases">
        <title>Complete genome of Terracaulis silvestris 0127_4.</title>
        <authorList>
            <person name="Vieira S."/>
            <person name="Riedel T."/>
            <person name="Sproer C."/>
            <person name="Pascual J."/>
            <person name="Boedeker C."/>
            <person name="Overmann J."/>
        </authorList>
    </citation>
    <scope>NUCLEOTIDE SEQUENCE [LARGE SCALE GENOMIC DNA]</scope>
    <source>
        <strain evidence="11">0127_4</strain>
    </source>
</reference>
<sequence length="395" mass="43594">MDLDFSPEEHAFRRDVRAFIDAHLPAETRAKVMGDRPLDKADIVGWQRILNTRSWATPSWPKEYGGPGWDAVRRYIFLDELHQGGAPEPISFNVAMLGPVIIAFGTDEQKQRLLPRLANLDDWWCQGFSEPGAGSDLANISTTARREGDHYIVNGQKMWQGMGHWADWGFFLVRTDPSAPKKQAGITFLLIDMKSPGVSLSPIITLDGRHEVNSVFLDDVRVPIENRVGEENQGWTVAKYLLSNERTNIARVGVTKRILAKTRRAAEANGLIASPSFRAKLSRVEIGLQAVETLQMRLLAALAKDNRADPRSSVLKLKSVEVRQAASELLMEANGALGISFVAFEQGQTPPFDEADEGWSASAVCFNLRGASIYGGASEVQRNIVADTLLGLTRG</sequence>
<evidence type="ECO:0000256" key="1">
    <source>
        <dbReference type="ARBA" id="ARBA00001974"/>
    </source>
</evidence>
<dbReference type="InterPro" id="IPR009075">
    <property type="entry name" value="AcylCo_DH/oxidase_C"/>
</dbReference>
<evidence type="ECO:0000259" key="8">
    <source>
        <dbReference type="Pfam" id="PF02770"/>
    </source>
</evidence>
<dbReference type="InterPro" id="IPR052161">
    <property type="entry name" value="Mycobact_Acyl-CoA_DH"/>
</dbReference>
<dbReference type="AlphaFoldDB" id="A0A6I6MX30"/>
<dbReference type="Pfam" id="PF00441">
    <property type="entry name" value="Acyl-CoA_dh_1"/>
    <property type="match status" value="1"/>
</dbReference>
<dbReference type="Gene3D" id="2.40.110.10">
    <property type="entry name" value="Butyryl-CoA Dehydrogenase, subunit A, domain 2"/>
    <property type="match status" value="1"/>
</dbReference>
<keyword evidence="11" id="KW-1185">Reference proteome</keyword>
<dbReference type="EMBL" id="CP047045">
    <property type="protein sequence ID" value="QGZ96182.1"/>
    <property type="molecule type" value="Genomic_DNA"/>
</dbReference>
<comment type="similarity">
    <text evidence="2 6">Belongs to the acyl-CoA dehydrogenase family.</text>
</comment>
<keyword evidence="4 6" id="KW-0274">FAD</keyword>
<organism evidence="10 11">
    <name type="scientific">Terricaulis silvestris</name>
    <dbReference type="NCBI Taxonomy" id="2686094"/>
    <lineage>
        <taxon>Bacteria</taxon>
        <taxon>Pseudomonadati</taxon>
        <taxon>Pseudomonadota</taxon>
        <taxon>Alphaproteobacteria</taxon>
        <taxon>Caulobacterales</taxon>
        <taxon>Caulobacteraceae</taxon>
        <taxon>Terricaulis</taxon>
    </lineage>
</organism>
<dbReference type="Gene3D" id="1.20.140.10">
    <property type="entry name" value="Butyryl-CoA Dehydrogenase, subunit A, domain 3"/>
    <property type="match status" value="1"/>
</dbReference>
<dbReference type="PANTHER" id="PTHR43292">
    <property type="entry name" value="ACYL-COA DEHYDROGENASE"/>
    <property type="match status" value="1"/>
</dbReference>
<dbReference type="InterPro" id="IPR037069">
    <property type="entry name" value="AcylCoA_DH/ox_N_sf"/>
</dbReference>
<dbReference type="SUPFAM" id="SSF56645">
    <property type="entry name" value="Acyl-CoA dehydrogenase NM domain-like"/>
    <property type="match status" value="1"/>
</dbReference>
<evidence type="ECO:0000259" key="7">
    <source>
        <dbReference type="Pfam" id="PF00441"/>
    </source>
</evidence>
<name>A0A6I6MX30_9CAUL</name>
<dbReference type="FunFam" id="2.40.110.10:FF:000011">
    <property type="entry name" value="Acyl-CoA dehydrogenase FadE34"/>
    <property type="match status" value="1"/>
</dbReference>
<dbReference type="EC" id="1.3.99.-" evidence="10"/>
<dbReference type="GO" id="GO:0016627">
    <property type="term" value="F:oxidoreductase activity, acting on the CH-CH group of donors"/>
    <property type="evidence" value="ECO:0007669"/>
    <property type="project" value="InterPro"/>
</dbReference>
<feature type="domain" description="Acyl-CoA dehydrogenase/oxidase N-terminal" evidence="9">
    <location>
        <begin position="6"/>
        <end position="119"/>
    </location>
</feature>
<dbReference type="KEGG" id="tsv:DSM104635_03040"/>
<dbReference type="InterPro" id="IPR013786">
    <property type="entry name" value="AcylCoA_DH/ox_N"/>
</dbReference>
<dbReference type="InterPro" id="IPR046373">
    <property type="entry name" value="Acyl-CoA_Oxase/DH_mid-dom_sf"/>
</dbReference>
<proteinExistence type="inferred from homology"/>
<dbReference type="Gene3D" id="1.10.540.10">
    <property type="entry name" value="Acyl-CoA dehydrogenase/oxidase, N-terminal domain"/>
    <property type="match status" value="1"/>
</dbReference>
<evidence type="ECO:0000313" key="10">
    <source>
        <dbReference type="EMBL" id="QGZ96182.1"/>
    </source>
</evidence>
<dbReference type="SUPFAM" id="SSF47203">
    <property type="entry name" value="Acyl-CoA dehydrogenase C-terminal domain-like"/>
    <property type="match status" value="1"/>
</dbReference>
<comment type="cofactor">
    <cofactor evidence="1 6">
        <name>FAD</name>
        <dbReference type="ChEBI" id="CHEBI:57692"/>
    </cofactor>
</comment>
<evidence type="ECO:0000256" key="6">
    <source>
        <dbReference type="RuleBase" id="RU362125"/>
    </source>
</evidence>